<evidence type="ECO:0000313" key="2">
    <source>
        <dbReference type="EMBL" id="TEW28658.1"/>
    </source>
</evidence>
<name>A0AAX2RXQ4_HISSO</name>
<dbReference type="Pfam" id="PF01755">
    <property type="entry name" value="Glyco_transf_25"/>
    <property type="match status" value="1"/>
</dbReference>
<comment type="caution">
    <text evidence="2">The sequence shown here is derived from an EMBL/GenBank/DDBJ whole genome shotgun (WGS) entry which is preliminary data.</text>
</comment>
<organism evidence="2 3">
    <name type="scientific">Histophilus somni</name>
    <name type="common">Haemophilus somnus</name>
    <dbReference type="NCBI Taxonomy" id="731"/>
    <lineage>
        <taxon>Bacteria</taxon>
        <taxon>Pseudomonadati</taxon>
        <taxon>Pseudomonadota</taxon>
        <taxon>Gammaproteobacteria</taxon>
        <taxon>Pasteurellales</taxon>
        <taxon>Pasteurellaceae</taxon>
        <taxon>Histophilus</taxon>
    </lineage>
</organism>
<proteinExistence type="predicted"/>
<dbReference type="AlphaFoldDB" id="A0AAX2RXQ4"/>
<accession>A0AAX2RXQ4</accession>
<dbReference type="RefSeq" id="WP_075294074.1">
    <property type="nucleotide sequence ID" value="NZ_CP042988.1"/>
</dbReference>
<feature type="domain" description="Glycosyl transferase family 25" evidence="1">
    <location>
        <begin position="2"/>
        <end position="173"/>
    </location>
</feature>
<gene>
    <name evidence="2" type="ORF">E2R48_08730</name>
</gene>
<dbReference type="EMBL" id="SNRV01000027">
    <property type="protein sequence ID" value="TEW28658.1"/>
    <property type="molecule type" value="Genomic_DNA"/>
</dbReference>
<dbReference type="CDD" id="cd06532">
    <property type="entry name" value="Glyco_transf_25"/>
    <property type="match status" value="1"/>
</dbReference>
<dbReference type="Proteomes" id="UP000297565">
    <property type="component" value="Unassembled WGS sequence"/>
</dbReference>
<dbReference type="InterPro" id="IPR002654">
    <property type="entry name" value="Glyco_trans_25"/>
</dbReference>
<protein>
    <recommendedName>
        <fullName evidence="1">Glycosyl transferase family 25 domain-containing protein</fullName>
    </recommendedName>
</protein>
<evidence type="ECO:0000313" key="3">
    <source>
        <dbReference type="Proteomes" id="UP000297565"/>
    </source>
</evidence>
<reference evidence="2 3" key="1">
    <citation type="submission" date="2019-03" db="EMBL/GenBank/DDBJ databases">
        <title>Horizontal Gene Transfer Machinery in Histophilus somni.</title>
        <authorList>
            <person name="Mostafa Nazari M."/>
            <person name="Liljebjelke K."/>
        </authorList>
    </citation>
    <scope>NUCLEOTIDE SEQUENCE [LARGE SCALE GENOMIC DNA]</scope>
    <source>
        <strain evidence="2 3">UOC-EPH-KLM-04</strain>
    </source>
</reference>
<evidence type="ECO:0000259" key="1">
    <source>
        <dbReference type="Pfam" id="PF01755"/>
    </source>
</evidence>
<sequence>MHHIFISDKNNDIRRHHIENETKKLGITPNFYDAIMARDLSKEELSTLTIPNTFLTPGEICCAKSHLEGGVKRLLESNQEYIFIFEDDILFSDNFTPEVINEITNFISSLQNPSILVLFNSIYKKKKVKDLNSAISIFSAHNLFYACGYVINRQAAENILNIQTPIKFEIDAFKFYYWLDACDLYCLNTDLVKPAPEISNLSEIDCDNPRKYTKQRTIKKNNAYRLLYNQLSWQNKLKANIKRIQKMLHKPFEKL</sequence>